<keyword evidence="2 4" id="KW-0472">Membrane</keyword>
<dbReference type="InterPro" id="IPR006665">
    <property type="entry name" value="OmpA-like"/>
</dbReference>
<organism evidence="6 7">
    <name type="scientific">Eiseniibacteriota bacterium</name>
    <dbReference type="NCBI Taxonomy" id="2212470"/>
    <lineage>
        <taxon>Bacteria</taxon>
        <taxon>Candidatus Eiseniibacteriota</taxon>
    </lineage>
</organism>
<comment type="subcellular location">
    <subcellularLocation>
        <location evidence="1">Cell outer membrane</location>
    </subcellularLocation>
</comment>
<dbReference type="Gene3D" id="3.30.1330.60">
    <property type="entry name" value="OmpA-like domain"/>
    <property type="match status" value="1"/>
</dbReference>
<dbReference type="Pfam" id="PF13488">
    <property type="entry name" value="Gly-zipper_Omp"/>
    <property type="match status" value="1"/>
</dbReference>
<keyword evidence="3" id="KW-0998">Cell outer membrane</keyword>
<name>A0ABV6YMW5_UNCEI</name>
<gene>
    <name evidence="6" type="ORF">ACFL2Z_00695</name>
</gene>
<comment type="caution">
    <text evidence="6">The sequence shown here is derived from an EMBL/GenBank/DDBJ whole genome shotgun (WGS) entry which is preliminary data.</text>
</comment>
<keyword evidence="7" id="KW-1185">Reference proteome</keyword>
<dbReference type="PROSITE" id="PS51257">
    <property type="entry name" value="PROKAR_LIPOPROTEIN"/>
    <property type="match status" value="1"/>
</dbReference>
<dbReference type="PRINTS" id="PR01021">
    <property type="entry name" value="OMPADOMAIN"/>
</dbReference>
<dbReference type="InterPro" id="IPR050330">
    <property type="entry name" value="Bact_OuterMem_StrucFunc"/>
</dbReference>
<protein>
    <submittedName>
        <fullName evidence="6">OmpA family protein</fullName>
    </submittedName>
</protein>
<dbReference type="SUPFAM" id="SSF103088">
    <property type="entry name" value="OmpA-like"/>
    <property type="match status" value="1"/>
</dbReference>
<dbReference type="CDD" id="cd07185">
    <property type="entry name" value="OmpA_C-like"/>
    <property type="match status" value="1"/>
</dbReference>
<dbReference type="PANTHER" id="PTHR30329">
    <property type="entry name" value="STATOR ELEMENT OF FLAGELLAR MOTOR COMPLEX"/>
    <property type="match status" value="1"/>
</dbReference>
<evidence type="ECO:0000256" key="2">
    <source>
        <dbReference type="ARBA" id="ARBA00023136"/>
    </source>
</evidence>
<evidence type="ECO:0000256" key="1">
    <source>
        <dbReference type="ARBA" id="ARBA00004442"/>
    </source>
</evidence>
<evidence type="ECO:0000259" key="5">
    <source>
        <dbReference type="PROSITE" id="PS51123"/>
    </source>
</evidence>
<dbReference type="PANTHER" id="PTHR30329:SF21">
    <property type="entry name" value="LIPOPROTEIN YIAD-RELATED"/>
    <property type="match status" value="1"/>
</dbReference>
<dbReference type="InterPro" id="IPR006664">
    <property type="entry name" value="OMP_bac"/>
</dbReference>
<proteinExistence type="predicted"/>
<dbReference type="PROSITE" id="PS51123">
    <property type="entry name" value="OMPA_2"/>
    <property type="match status" value="1"/>
</dbReference>
<evidence type="ECO:0000256" key="3">
    <source>
        <dbReference type="ARBA" id="ARBA00023237"/>
    </source>
</evidence>
<feature type="domain" description="OmpA-like" evidence="5">
    <location>
        <begin position="92"/>
        <end position="210"/>
    </location>
</feature>
<dbReference type="InterPro" id="IPR036737">
    <property type="entry name" value="OmpA-like_sf"/>
</dbReference>
<evidence type="ECO:0000313" key="7">
    <source>
        <dbReference type="Proteomes" id="UP001594288"/>
    </source>
</evidence>
<dbReference type="InterPro" id="IPR039567">
    <property type="entry name" value="Gly-zipper"/>
</dbReference>
<evidence type="ECO:0000256" key="4">
    <source>
        <dbReference type="PROSITE-ProRule" id="PRU00473"/>
    </source>
</evidence>
<dbReference type="Proteomes" id="UP001594288">
    <property type="component" value="Unassembled WGS sequence"/>
</dbReference>
<dbReference type="EMBL" id="JBHPEI010000005">
    <property type="protein sequence ID" value="MFC1799419.1"/>
    <property type="molecule type" value="Genomic_DNA"/>
</dbReference>
<sequence length="223" mass="23485">MKKVMVFVLVGMMVLGSLSCSSWSRKEKGAVAGAGAGAVVGGLIGKATGNTAVGAILGAAIGGVAGAYIGDYMDDQAAEIEKDIKGAKVERVGEGIKITFDSGILFDVDKASLKPPIEAELVELALILNKYNDTNILLEGHTDSTGSEEHNLDLSRKRAQSVSNFLAVQEVSPTRFTIMGYGEVQPIAENATAEGRSLNRRVEIAIYANDKLKKVAEEQAKKG</sequence>
<evidence type="ECO:0000313" key="6">
    <source>
        <dbReference type="EMBL" id="MFC1799419.1"/>
    </source>
</evidence>
<reference evidence="6 7" key="1">
    <citation type="submission" date="2024-09" db="EMBL/GenBank/DDBJ databases">
        <authorList>
            <person name="D'Angelo T."/>
        </authorList>
    </citation>
    <scope>NUCLEOTIDE SEQUENCE [LARGE SCALE GENOMIC DNA]</scope>
    <source>
        <strain evidence="6">SAG AM-311-F02</strain>
    </source>
</reference>
<accession>A0ABV6YMW5</accession>
<dbReference type="Pfam" id="PF00691">
    <property type="entry name" value="OmpA"/>
    <property type="match status" value="1"/>
</dbReference>